<evidence type="ECO:0000256" key="4">
    <source>
        <dbReference type="RuleBase" id="RU003814"/>
    </source>
</evidence>
<keyword evidence="2 7" id="KW-0396">Initiation factor</keyword>
<dbReference type="PANTHER" id="PTHR45860">
    <property type="entry name" value="TRANSLATION INITIATION FACTOR EIF-2B SUBUNIT ALPHA"/>
    <property type="match status" value="1"/>
</dbReference>
<feature type="region of interest" description="Disordered" evidence="5">
    <location>
        <begin position="105"/>
        <end position="128"/>
    </location>
</feature>
<dbReference type="OrthoDB" id="10249309at2759"/>
<dbReference type="PANTHER" id="PTHR45860:SF1">
    <property type="entry name" value="TRANSLATION INITIATION FACTOR EIF-2B SUBUNIT ALPHA"/>
    <property type="match status" value="1"/>
</dbReference>
<dbReference type="InterPro" id="IPR042529">
    <property type="entry name" value="IF_2B-like_C"/>
</dbReference>
<gene>
    <name evidence="7" type="ORF">TSOC_012742</name>
</gene>
<comment type="caution">
    <text evidence="7">The sequence shown here is derived from an EMBL/GenBank/DDBJ whole genome shotgun (WGS) entry which is preliminary data.</text>
</comment>
<keyword evidence="8" id="KW-1185">Reference proteome</keyword>
<evidence type="ECO:0000256" key="5">
    <source>
        <dbReference type="SAM" id="MobiDB-lite"/>
    </source>
</evidence>
<evidence type="ECO:0000313" key="7">
    <source>
        <dbReference type="EMBL" id="PNH01379.1"/>
    </source>
</evidence>
<reference evidence="7 8" key="1">
    <citation type="journal article" date="2017" name="Mol. Biol. Evol.">
        <title>The 4-celled Tetrabaena socialis nuclear genome reveals the essential components for genetic control of cell number at the origin of multicellularity in the volvocine lineage.</title>
        <authorList>
            <person name="Featherston J."/>
            <person name="Arakaki Y."/>
            <person name="Hanschen E.R."/>
            <person name="Ferris P.J."/>
            <person name="Michod R.E."/>
            <person name="Olson B.J.S.C."/>
            <person name="Nozaki H."/>
            <person name="Durand P.M."/>
        </authorList>
    </citation>
    <scope>NUCLEOTIDE SEQUENCE [LARGE SCALE GENOMIC DNA]</scope>
    <source>
        <strain evidence="7 8">NIES-571</strain>
    </source>
</reference>
<accession>A0A2J7ZM79</accession>
<keyword evidence="3" id="KW-0648">Protein biosynthesis</keyword>
<dbReference type="GO" id="GO:0003743">
    <property type="term" value="F:translation initiation factor activity"/>
    <property type="evidence" value="ECO:0007669"/>
    <property type="project" value="UniProtKB-KW"/>
</dbReference>
<keyword evidence="6" id="KW-0732">Signal</keyword>
<dbReference type="Pfam" id="PF01008">
    <property type="entry name" value="IF-2B"/>
    <property type="match status" value="1"/>
</dbReference>
<dbReference type="SUPFAM" id="SSF100950">
    <property type="entry name" value="NagB/RpiA/CoA transferase-like"/>
    <property type="match status" value="1"/>
</dbReference>
<sequence length="243" mass="25131">MMQLLLAAQLRTCVASCSSTAAVKLLELLRRLPHVACHHVDAGLELRAYFGCGSRSLDISTEDSSCTEAWGAGAASPAGVVKAVAYDLCLDAALARRGAGSRAMRSSSEPVATLGTSPPAAASASLLGDDPSRASMPPIWSRSSSMRLRALAQDAVHLRLQLLQPAQGLQFSVVVTEGRPDGTGIAMAKKLDADSIPVTLVLDSGVGYIMDRVDMVLTGADAVVENGGIINKLGTYGIALAAQ</sequence>
<dbReference type="EMBL" id="PGGS01000919">
    <property type="protein sequence ID" value="PNH01379.1"/>
    <property type="molecule type" value="Genomic_DNA"/>
</dbReference>
<dbReference type="Gene3D" id="3.40.50.10470">
    <property type="entry name" value="Translation initiation factor eif-2b, domain 2"/>
    <property type="match status" value="1"/>
</dbReference>
<evidence type="ECO:0000256" key="1">
    <source>
        <dbReference type="ARBA" id="ARBA00007251"/>
    </source>
</evidence>
<comment type="similarity">
    <text evidence="1 4">Belongs to the eIF-2B alpha/beta/delta subunits family.</text>
</comment>
<evidence type="ECO:0000313" key="8">
    <source>
        <dbReference type="Proteomes" id="UP000236333"/>
    </source>
</evidence>
<dbReference type="InterPro" id="IPR051501">
    <property type="entry name" value="eIF2B_alpha/beta/delta"/>
</dbReference>
<organism evidence="7 8">
    <name type="scientific">Tetrabaena socialis</name>
    <dbReference type="NCBI Taxonomy" id="47790"/>
    <lineage>
        <taxon>Eukaryota</taxon>
        <taxon>Viridiplantae</taxon>
        <taxon>Chlorophyta</taxon>
        <taxon>core chlorophytes</taxon>
        <taxon>Chlorophyceae</taxon>
        <taxon>CS clade</taxon>
        <taxon>Chlamydomonadales</taxon>
        <taxon>Tetrabaenaceae</taxon>
        <taxon>Tetrabaena</taxon>
    </lineage>
</organism>
<evidence type="ECO:0000256" key="6">
    <source>
        <dbReference type="SAM" id="SignalP"/>
    </source>
</evidence>
<dbReference type="GO" id="GO:0005851">
    <property type="term" value="C:eukaryotic translation initiation factor 2B complex"/>
    <property type="evidence" value="ECO:0007669"/>
    <property type="project" value="TreeGrafter"/>
</dbReference>
<dbReference type="GO" id="GO:0005085">
    <property type="term" value="F:guanyl-nucleotide exchange factor activity"/>
    <property type="evidence" value="ECO:0007669"/>
    <property type="project" value="TreeGrafter"/>
</dbReference>
<dbReference type="InterPro" id="IPR000649">
    <property type="entry name" value="IF-2B-related"/>
</dbReference>
<feature type="signal peptide" evidence="6">
    <location>
        <begin position="1"/>
        <end position="16"/>
    </location>
</feature>
<name>A0A2J7ZM79_9CHLO</name>
<evidence type="ECO:0000256" key="2">
    <source>
        <dbReference type="ARBA" id="ARBA00022540"/>
    </source>
</evidence>
<evidence type="ECO:0000256" key="3">
    <source>
        <dbReference type="ARBA" id="ARBA00022917"/>
    </source>
</evidence>
<feature type="non-terminal residue" evidence="7">
    <location>
        <position position="243"/>
    </location>
</feature>
<proteinExistence type="inferred from homology"/>
<dbReference type="AlphaFoldDB" id="A0A2J7ZM79"/>
<feature type="chain" id="PRO_5014410493" evidence="6">
    <location>
        <begin position="17"/>
        <end position="243"/>
    </location>
</feature>
<dbReference type="InterPro" id="IPR037171">
    <property type="entry name" value="NagB/RpiA_transferase-like"/>
</dbReference>
<dbReference type="Proteomes" id="UP000236333">
    <property type="component" value="Unassembled WGS sequence"/>
</dbReference>
<protein>
    <submittedName>
        <fullName evidence="7">Translation initiation factor eIF-2B subunit alpha</fullName>
    </submittedName>
</protein>